<organism evidence="2 3">
    <name type="scientific">Calocera cornea HHB12733</name>
    <dbReference type="NCBI Taxonomy" id="1353952"/>
    <lineage>
        <taxon>Eukaryota</taxon>
        <taxon>Fungi</taxon>
        <taxon>Dikarya</taxon>
        <taxon>Basidiomycota</taxon>
        <taxon>Agaricomycotina</taxon>
        <taxon>Dacrymycetes</taxon>
        <taxon>Dacrymycetales</taxon>
        <taxon>Dacrymycetaceae</taxon>
        <taxon>Calocera</taxon>
    </lineage>
</organism>
<proteinExistence type="predicted"/>
<dbReference type="EMBL" id="KV423914">
    <property type="protein sequence ID" value="KZT62845.1"/>
    <property type="molecule type" value="Genomic_DNA"/>
</dbReference>
<feature type="compositionally biased region" description="Low complexity" evidence="1">
    <location>
        <begin position="231"/>
        <end position="244"/>
    </location>
</feature>
<accession>A0A165K990</accession>
<dbReference type="Proteomes" id="UP000076842">
    <property type="component" value="Unassembled WGS sequence"/>
</dbReference>
<evidence type="ECO:0000313" key="2">
    <source>
        <dbReference type="EMBL" id="KZT62845.1"/>
    </source>
</evidence>
<dbReference type="OrthoDB" id="10644485at2759"/>
<gene>
    <name evidence="2" type="ORF">CALCODRAFT_552342</name>
</gene>
<keyword evidence="3" id="KW-1185">Reference proteome</keyword>
<dbReference type="InParanoid" id="A0A165K990"/>
<name>A0A165K990_9BASI</name>
<protein>
    <submittedName>
        <fullName evidence="2">Uncharacterized protein</fullName>
    </submittedName>
</protein>
<dbReference type="STRING" id="1353952.A0A165K990"/>
<feature type="region of interest" description="Disordered" evidence="1">
    <location>
        <begin position="231"/>
        <end position="375"/>
    </location>
</feature>
<feature type="compositionally biased region" description="Low complexity" evidence="1">
    <location>
        <begin position="339"/>
        <end position="370"/>
    </location>
</feature>
<sequence>MATVVDQIWREMGDAPLDGRDIHWAEDSLPSGRGNATSWADIQQSFRTLFISTGIHLLSEDWELLQHYVTGGASLTLRYYAKWALAAACHLQRYGDMRKIGERAPLVDYNLDLGHPVRLNLKAAKTAHIASVLEQVDLESWGPPCHIIDQADILRHWKMAWPALIRGQGSGGNGIPSTDPSFSFMPFTAQTSSTTNPLQVGVYPWTNPGFSIHTPMPLPAAWPGPSYPGGSPYGSSPTSPTPTTHSFRVPPPNAFPSFAGPGPSTAGDPSGHSQIPAYTSAPPFRPIPADTEFRRARGNTFASPGPSMATNAQSSRTSGTRPPETGNAPRPVPPWSFTTPGPNGRSGSRPVPPRSSTTPGPNGPRSSSRPQAKATSVPLNWYVPLGTDDLSAVSETLLRTGLSIGFTDEELKARVRALSAFSELRKRYLSRTLFSGTINRINAATMSEKRGHTLRVMYALSWPTDLEDSSPHCQECG</sequence>
<evidence type="ECO:0000256" key="1">
    <source>
        <dbReference type="SAM" id="MobiDB-lite"/>
    </source>
</evidence>
<dbReference type="AlphaFoldDB" id="A0A165K990"/>
<feature type="compositionally biased region" description="Polar residues" evidence="1">
    <location>
        <begin position="308"/>
        <end position="320"/>
    </location>
</feature>
<evidence type="ECO:0000313" key="3">
    <source>
        <dbReference type="Proteomes" id="UP000076842"/>
    </source>
</evidence>
<reference evidence="2 3" key="1">
    <citation type="journal article" date="2016" name="Mol. Biol. Evol.">
        <title>Comparative Genomics of Early-Diverging Mushroom-Forming Fungi Provides Insights into the Origins of Lignocellulose Decay Capabilities.</title>
        <authorList>
            <person name="Nagy L.G."/>
            <person name="Riley R."/>
            <person name="Tritt A."/>
            <person name="Adam C."/>
            <person name="Daum C."/>
            <person name="Floudas D."/>
            <person name="Sun H."/>
            <person name="Yadav J.S."/>
            <person name="Pangilinan J."/>
            <person name="Larsson K.H."/>
            <person name="Matsuura K."/>
            <person name="Barry K."/>
            <person name="Labutti K."/>
            <person name="Kuo R."/>
            <person name="Ohm R.A."/>
            <person name="Bhattacharya S.S."/>
            <person name="Shirouzu T."/>
            <person name="Yoshinaga Y."/>
            <person name="Martin F.M."/>
            <person name="Grigoriev I.V."/>
            <person name="Hibbett D.S."/>
        </authorList>
    </citation>
    <scope>NUCLEOTIDE SEQUENCE [LARGE SCALE GENOMIC DNA]</scope>
    <source>
        <strain evidence="2 3">HHB12733</strain>
    </source>
</reference>